<feature type="region of interest" description="Disordered" evidence="1">
    <location>
        <begin position="49"/>
        <end position="91"/>
    </location>
</feature>
<feature type="region of interest" description="Disordered" evidence="1">
    <location>
        <begin position="1"/>
        <end position="33"/>
    </location>
</feature>
<name>A0A7G2C2U3_9TRYP</name>
<dbReference type="AlphaFoldDB" id="A0A7G2C2U3"/>
<dbReference type="Proteomes" id="UP000515908">
    <property type="component" value="Chromosome 02"/>
</dbReference>
<gene>
    <name evidence="2" type="ORF">ADEAN_000142000</name>
</gene>
<dbReference type="EMBL" id="LR877146">
    <property type="protein sequence ID" value="CAD2213976.1"/>
    <property type="molecule type" value="Genomic_DNA"/>
</dbReference>
<reference evidence="2 3" key="1">
    <citation type="submission" date="2020-08" db="EMBL/GenBank/DDBJ databases">
        <authorList>
            <person name="Newling K."/>
            <person name="Davey J."/>
            <person name="Forrester S."/>
        </authorList>
    </citation>
    <scope>NUCLEOTIDE SEQUENCE [LARGE SCALE GENOMIC DNA]</scope>
    <source>
        <strain evidence="3">Crithidia deanei Carvalho (ATCC PRA-265)</strain>
    </source>
</reference>
<evidence type="ECO:0000313" key="2">
    <source>
        <dbReference type="EMBL" id="CAD2213976.1"/>
    </source>
</evidence>
<proteinExistence type="predicted"/>
<protein>
    <submittedName>
        <fullName evidence="2">Uncharacterized protein</fullName>
    </submittedName>
</protein>
<keyword evidence="3" id="KW-1185">Reference proteome</keyword>
<organism evidence="2 3">
    <name type="scientific">Angomonas deanei</name>
    <dbReference type="NCBI Taxonomy" id="59799"/>
    <lineage>
        <taxon>Eukaryota</taxon>
        <taxon>Discoba</taxon>
        <taxon>Euglenozoa</taxon>
        <taxon>Kinetoplastea</taxon>
        <taxon>Metakinetoplastina</taxon>
        <taxon>Trypanosomatida</taxon>
        <taxon>Trypanosomatidae</taxon>
        <taxon>Strigomonadinae</taxon>
        <taxon>Angomonas</taxon>
    </lineage>
</organism>
<dbReference type="VEuPathDB" id="TriTrypDB:ADEAN_000142000"/>
<evidence type="ECO:0000256" key="1">
    <source>
        <dbReference type="SAM" id="MobiDB-lite"/>
    </source>
</evidence>
<evidence type="ECO:0000313" key="3">
    <source>
        <dbReference type="Proteomes" id="UP000515908"/>
    </source>
</evidence>
<sequence length="91" mass="10402">MSQGDQRFSQVSLNPQTNFNSSRTSEKSFASSNSFPKVSFVDRRASFDVHGKKHNRQSLVNEGRRRRPTSHFDLESSSDEETDFDNSVNVM</sequence>
<accession>A0A7G2C2U3</accession>